<protein>
    <submittedName>
        <fullName evidence="1">Uncharacterized protein</fullName>
    </submittedName>
</protein>
<reference evidence="1" key="1">
    <citation type="submission" date="2012-02" db="EMBL/GenBank/DDBJ databases">
        <title>The complete genome of Frateuria aurantia DSM 6220.</title>
        <authorList>
            <consortium name="US DOE Joint Genome Institute (JGI-PGF)"/>
            <person name="Lucas S."/>
            <person name="Copeland A."/>
            <person name="Lapidus A."/>
            <person name="Glavina del Rio T."/>
            <person name="Dalin E."/>
            <person name="Tice H."/>
            <person name="Bruce D."/>
            <person name="Goodwin L."/>
            <person name="Pitluck S."/>
            <person name="Peters L."/>
            <person name="Ovchinnikova G."/>
            <person name="Teshima H."/>
            <person name="Kyrpides N."/>
            <person name="Mavromatis K."/>
            <person name="Ivanova N."/>
            <person name="Brettin T."/>
            <person name="Detter J.C."/>
            <person name="Han C."/>
            <person name="Larimer F."/>
            <person name="Land M."/>
            <person name="Hauser L."/>
            <person name="Markowitz V."/>
            <person name="Cheng J.-F."/>
            <person name="Hugenholtz P."/>
            <person name="Woyke T."/>
            <person name="Wu D."/>
            <person name="Brambilla E."/>
            <person name="Klenk H.-P."/>
            <person name="Eisen J.A."/>
        </authorList>
    </citation>
    <scope>NUCLEOTIDE SEQUENCE</scope>
    <source>
        <strain evidence="1">DSM 6220</strain>
    </source>
</reference>
<dbReference type="EMBL" id="CP003350">
    <property type="protein sequence ID" value="AFC85689.1"/>
    <property type="molecule type" value="Genomic_DNA"/>
</dbReference>
<sequence length="34" mass="3856">MVVVATEHPAIDFGEIESAHRLQQHLMSSEYSKD</sequence>
<dbReference type="AlphaFoldDB" id="H8L4X5"/>
<dbReference type="HOGENOM" id="CLU_3373910_0_0_6"/>
<proteinExistence type="predicted"/>
<organism evidence="1 2">
    <name type="scientific">Frateuria aurantia (strain ATCC 33424 / DSM 6220 / KCTC 2777 / LMG 1558 / NBRC 3245 / NCIMB 13370)</name>
    <name type="common">Acetobacter aurantius</name>
    <dbReference type="NCBI Taxonomy" id="767434"/>
    <lineage>
        <taxon>Bacteria</taxon>
        <taxon>Pseudomonadati</taxon>
        <taxon>Pseudomonadota</taxon>
        <taxon>Gammaproteobacteria</taxon>
        <taxon>Lysobacterales</taxon>
        <taxon>Rhodanobacteraceae</taxon>
        <taxon>Frateuria</taxon>
    </lineage>
</organism>
<evidence type="ECO:0000313" key="1">
    <source>
        <dbReference type="EMBL" id="AFC85689.1"/>
    </source>
</evidence>
<keyword evidence="2" id="KW-1185">Reference proteome</keyword>
<accession>H8L4X5</accession>
<dbReference type="KEGG" id="fau:Fraau_1245"/>
<gene>
    <name evidence="1" type="ordered locus">Fraau_1245</name>
</gene>
<dbReference type="Proteomes" id="UP000005234">
    <property type="component" value="Chromosome"/>
</dbReference>
<name>H8L4X5_FRAAD</name>
<evidence type="ECO:0000313" key="2">
    <source>
        <dbReference type="Proteomes" id="UP000005234"/>
    </source>
</evidence>